<dbReference type="AlphaFoldDB" id="D8LTT8"/>
<dbReference type="PANTHER" id="PTHR12919:SF20">
    <property type="entry name" value="SMALL RIBOSOMAL SUBUNIT PROTEIN BS16M"/>
    <property type="match status" value="1"/>
</dbReference>
<dbReference type="Proteomes" id="UP000002630">
    <property type="component" value="Linkage Group LG07"/>
</dbReference>
<dbReference type="HAMAP" id="MF_00385">
    <property type="entry name" value="Ribosomal_bS16"/>
    <property type="match status" value="1"/>
</dbReference>
<evidence type="ECO:0000256" key="2">
    <source>
        <dbReference type="ARBA" id="ARBA00022980"/>
    </source>
</evidence>
<name>D8LTT8_ECTSI</name>
<protein>
    <recommendedName>
        <fullName evidence="6">30S ribosomal protein S16</fullName>
    </recommendedName>
</protein>
<dbReference type="EMBL" id="FN649137">
    <property type="protein sequence ID" value="CBN73985.1"/>
    <property type="molecule type" value="Genomic_DNA"/>
</dbReference>
<reference evidence="4 5" key="1">
    <citation type="journal article" date="2010" name="Nature">
        <title>The Ectocarpus genome and the independent evolution of multicellularity in brown algae.</title>
        <authorList>
            <person name="Cock J.M."/>
            <person name="Sterck L."/>
            <person name="Rouze P."/>
            <person name="Scornet D."/>
            <person name="Allen A.E."/>
            <person name="Amoutzias G."/>
            <person name="Anthouard V."/>
            <person name="Artiguenave F."/>
            <person name="Aury J.M."/>
            <person name="Badger J.H."/>
            <person name="Beszteri B."/>
            <person name="Billiau K."/>
            <person name="Bonnet E."/>
            <person name="Bothwell J.H."/>
            <person name="Bowler C."/>
            <person name="Boyen C."/>
            <person name="Brownlee C."/>
            <person name="Carrano C.J."/>
            <person name="Charrier B."/>
            <person name="Cho G.Y."/>
            <person name="Coelho S.M."/>
            <person name="Collen J."/>
            <person name="Corre E."/>
            <person name="Da Silva C."/>
            <person name="Delage L."/>
            <person name="Delaroque N."/>
            <person name="Dittami S.M."/>
            <person name="Doulbeau S."/>
            <person name="Elias M."/>
            <person name="Farnham G."/>
            <person name="Gachon C.M."/>
            <person name="Gschloessl B."/>
            <person name="Heesch S."/>
            <person name="Jabbari K."/>
            <person name="Jubin C."/>
            <person name="Kawai H."/>
            <person name="Kimura K."/>
            <person name="Kloareg B."/>
            <person name="Kupper F.C."/>
            <person name="Lang D."/>
            <person name="Le Bail A."/>
            <person name="Leblanc C."/>
            <person name="Lerouge P."/>
            <person name="Lohr M."/>
            <person name="Lopez P.J."/>
            <person name="Martens C."/>
            <person name="Maumus F."/>
            <person name="Michel G."/>
            <person name="Miranda-Saavedra D."/>
            <person name="Morales J."/>
            <person name="Moreau H."/>
            <person name="Motomura T."/>
            <person name="Nagasato C."/>
            <person name="Napoli C.A."/>
            <person name="Nelson D.R."/>
            <person name="Nyvall-Collen P."/>
            <person name="Peters A.F."/>
            <person name="Pommier C."/>
            <person name="Potin P."/>
            <person name="Poulain J."/>
            <person name="Quesneville H."/>
            <person name="Read B."/>
            <person name="Rensing S.A."/>
            <person name="Ritter A."/>
            <person name="Rousvoal S."/>
            <person name="Samanta M."/>
            <person name="Samson G."/>
            <person name="Schroeder D.C."/>
            <person name="Segurens B."/>
            <person name="Strittmatter M."/>
            <person name="Tonon T."/>
            <person name="Tregear J.W."/>
            <person name="Valentin K."/>
            <person name="von Dassow P."/>
            <person name="Yamagishi T."/>
            <person name="Van de Peer Y."/>
            <person name="Wincker P."/>
        </authorList>
    </citation>
    <scope>NUCLEOTIDE SEQUENCE [LARGE SCALE GENOMIC DNA]</scope>
    <source>
        <strain evidence="5">Ec32 / CCAP1310/4</strain>
    </source>
</reference>
<keyword evidence="2" id="KW-0689">Ribosomal protein</keyword>
<evidence type="ECO:0000313" key="5">
    <source>
        <dbReference type="Proteomes" id="UP000002630"/>
    </source>
</evidence>
<dbReference type="PANTHER" id="PTHR12919">
    <property type="entry name" value="30S RIBOSOMAL PROTEIN S16"/>
    <property type="match status" value="1"/>
</dbReference>
<proteinExistence type="inferred from homology"/>
<dbReference type="SUPFAM" id="SSF54565">
    <property type="entry name" value="Ribosomal protein S16"/>
    <property type="match status" value="1"/>
</dbReference>
<dbReference type="GO" id="GO:0005739">
    <property type="term" value="C:mitochondrion"/>
    <property type="evidence" value="ECO:0007669"/>
    <property type="project" value="GOC"/>
</dbReference>
<dbReference type="InterPro" id="IPR023803">
    <property type="entry name" value="Ribosomal_bS16_dom_sf"/>
</dbReference>
<dbReference type="Gene3D" id="3.30.1320.10">
    <property type="match status" value="1"/>
</dbReference>
<evidence type="ECO:0008006" key="6">
    <source>
        <dbReference type="Google" id="ProtNLM"/>
    </source>
</evidence>
<dbReference type="Pfam" id="PF00886">
    <property type="entry name" value="Ribosomal_S16"/>
    <property type="match status" value="1"/>
</dbReference>
<evidence type="ECO:0000256" key="3">
    <source>
        <dbReference type="ARBA" id="ARBA00023274"/>
    </source>
</evidence>
<dbReference type="GO" id="GO:0003735">
    <property type="term" value="F:structural constituent of ribosome"/>
    <property type="evidence" value="ECO:0007669"/>
    <property type="project" value="InterPro"/>
</dbReference>
<keyword evidence="5" id="KW-1185">Reference proteome</keyword>
<dbReference type="GO" id="GO:0032543">
    <property type="term" value="P:mitochondrial translation"/>
    <property type="evidence" value="ECO:0007669"/>
    <property type="project" value="TreeGrafter"/>
</dbReference>
<gene>
    <name evidence="4" type="ORF">Esi_0009_0163</name>
</gene>
<sequence>MTVRVRLQRLGRRNRPFYRVVVADSRAPRDGKFIELVGTYNPLATRSGVKEVTFKVDRIRYWISVGAQPSDRVAWLLGQFGILPPKVVPVARTKQTVPRKEWKELQKQQAGSKGFHTSAACFSALQPGAGEPASDPLPRTLFSASDDGELTDGIATRRPWSNVSQSSSLETGPLSFWWGTGAERETHLNGEGISTTASGSDELGGDIALDLSRMSLTGRSAGEQQARSPLLAVLASHLSLLGPAACSVIGLRVDAEEEARDTR</sequence>
<dbReference type="GO" id="GO:0015935">
    <property type="term" value="C:small ribosomal subunit"/>
    <property type="evidence" value="ECO:0007669"/>
    <property type="project" value="TreeGrafter"/>
</dbReference>
<dbReference type="InParanoid" id="D8LTT8"/>
<dbReference type="InterPro" id="IPR000307">
    <property type="entry name" value="Ribosomal_bS16"/>
</dbReference>
<evidence type="ECO:0000256" key="1">
    <source>
        <dbReference type="ARBA" id="ARBA00006668"/>
    </source>
</evidence>
<dbReference type="eggNOG" id="KOG3419">
    <property type="taxonomic scope" value="Eukaryota"/>
</dbReference>
<organism evidence="4 5">
    <name type="scientific">Ectocarpus siliculosus</name>
    <name type="common">Brown alga</name>
    <name type="synonym">Conferva siliculosa</name>
    <dbReference type="NCBI Taxonomy" id="2880"/>
    <lineage>
        <taxon>Eukaryota</taxon>
        <taxon>Sar</taxon>
        <taxon>Stramenopiles</taxon>
        <taxon>Ochrophyta</taxon>
        <taxon>PX clade</taxon>
        <taxon>Phaeophyceae</taxon>
        <taxon>Ectocarpales</taxon>
        <taxon>Ectocarpaceae</taxon>
        <taxon>Ectocarpus</taxon>
    </lineage>
</organism>
<evidence type="ECO:0000313" key="4">
    <source>
        <dbReference type="EMBL" id="CBN73985.1"/>
    </source>
</evidence>
<comment type="similarity">
    <text evidence="1">Belongs to the bacterial ribosomal protein bS16 family.</text>
</comment>
<keyword evidence="3" id="KW-0687">Ribonucleoprotein</keyword>
<dbReference type="NCBIfam" id="TIGR00002">
    <property type="entry name" value="S16"/>
    <property type="match status" value="1"/>
</dbReference>
<dbReference type="STRING" id="2880.D8LTT8"/>
<accession>D8LTT8</accession>
<dbReference type="EMBL" id="FN649732">
    <property type="protein sequence ID" value="CBN73985.1"/>
    <property type="molecule type" value="Genomic_DNA"/>
</dbReference>
<dbReference type="OrthoDB" id="407221at2759"/>